<dbReference type="PROSITE" id="PS50157">
    <property type="entry name" value="ZINC_FINGER_C2H2_2"/>
    <property type="match status" value="1"/>
</dbReference>
<keyword evidence="5" id="KW-0862">Zinc</keyword>
<evidence type="ECO:0000256" key="7">
    <source>
        <dbReference type="ARBA" id="ARBA00023163"/>
    </source>
</evidence>
<comment type="caution">
    <text evidence="12">The sequence shown here is derived from an EMBL/GenBank/DDBJ whole genome shotgun (WGS) entry which is preliminary data.</text>
</comment>
<evidence type="ECO:0000256" key="10">
    <source>
        <dbReference type="SAM" id="MobiDB-lite"/>
    </source>
</evidence>
<dbReference type="PANTHER" id="PTHR24394">
    <property type="entry name" value="ZINC FINGER PROTEIN"/>
    <property type="match status" value="1"/>
</dbReference>
<dbReference type="PROSITE" id="PS00028">
    <property type="entry name" value="ZINC_FINGER_C2H2_1"/>
    <property type="match status" value="1"/>
</dbReference>
<evidence type="ECO:0000256" key="6">
    <source>
        <dbReference type="ARBA" id="ARBA00023015"/>
    </source>
</evidence>
<reference evidence="12 13" key="1">
    <citation type="journal article" date="2022" name="Allergy">
        <title>Genome assembly and annotation of Periplaneta americana reveal a comprehensive cockroach allergen profile.</title>
        <authorList>
            <person name="Wang L."/>
            <person name="Xiong Q."/>
            <person name="Saelim N."/>
            <person name="Wang L."/>
            <person name="Nong W."/>
            <person name="Wan A.T."/>
            <person name="Shi M."/>
            <person name="Liu X."/>
            <person name="Cao Q."/>
            <person name="Hui J.H.L."/>
            <person name="Sookrung N."/>
            <person name="Leung T.F."/>
            <person name="Tungtrongchitr A."/>
            <person name="Tsui S.K.W."/>
        </authorList>
    </citation>
    <scope>NUCLEOTIDE SEQUENCE [LARGE SCALE GENOMIC DNA]</scope>
    <source>
        <strain evidence="12">PWHHKU_190912</strain>
    </source>
</reference>
<dbReference type="SMART" id="SM00355">
    <property type="entry name" value="ZnF_C2H2"/>
    <property type="match status" value="1"/>
</dbReference>
<keyword evidence="2" id="KW-0479">Metal-binding</keyword>
<evidence type="ECO:0000259" key="11">
    <source>
        <dbReference type="PROSITE" id="PS50157"/>
    </source>
</evidence>
<dbReference type="EMBL" id="JAJSOF020000041">
    <property type="protein sequence ID" value="KAJ4425880.1"/>
    <property type="molecule type" value="Genomic_DNA"/>
</dbReference>
<evidence type="ECO:0000313" key="13">
    <source>
        <dbReference type="Proteomes" id="UP001148838"/>
    </source>
</evidence>
<keyword evidence="8" id="KW-0539">Nucleus</keyword>
<proteinExistence type="predicted"/>
<accession>A0ABQ8RWF5</accession>
<dbReference type="InterPro" id="IPR036236">
    <property type="entry name" value="Znf_C2H2_sf"/>
</dbReference>
<gene>
    <name evidence="12" type="ORF">ANN_27506</name>
</gene>
<keyword evidence="3" id="KW-0677">Repeat</keyword>
<feature type="region of interest" description="Disordered" evidence="10">
    <location>
        <begin position="122"/>
        <end position="148"/>
    </location>
</feature>
<keyword evidence="7" id="KW-0804">Transcription</keyword>
<name>A0ABQ8RWF5_PERAM</name>
<evidence type="ECO:0000256" key="9">
    <source>
        <dbReference type="PROSITE-ProRule" id="PRU00042"/>
    </source>
</evidence>
<evidence type="ECO:0000256" key="1">
    <source>
        <dbReference type="ARBA" id="ARBA00004123"/>
    </source>
</evidence>
<dbReference type="PANTHER" id="PTHR24394:SF48">
    <property type="entry name" value="ZINC FINGER PROTEIN 771"/>
    <property type="match status" value="1"/>
</dbReference>
<dbReference type="Gene3D" id="3.30.160.60">
    <property type="entry name" value="Classic Zinc Finger"/>
    <property type="match status" value="2"/>
</dbReference>
<evidence type="ECO:0000256" key="4">
    <source>
        <dbReference type="ARBA" id="ARBA00022771"/>
    </source>
</evidence>
<keyword evidence="13" id="KW-1185">Reference proteome</keyword>
<dbReference type="Pfam" id="PF00096">
    <property type="entry name" value="zf-C2H2"/>
    <property type="match status" value="1"/>
</dbReference>
<dbReference type="Proteomes" id="UP001148838">
    <property type="component" value="Unassembled WGS sequence"/>
</dbReference>
<feature type="domain" description="C2H2-type" evidence="11">
    <location>
        <begin position="60"/>
        <end position="87"/>
    </location>
</feature>
<dbReference type="InterPro" id="IPR013087">
    <property type="entry name" value="Znf_C2H2_type"/>
</dbReference>
<evidence type="ECO:0000256" key="5">
    <source>
        <dbReference type="ARBA" id="ARBA00022833"/>
    </source>
</evidence>
<evidence type="ECO:0000256" key="8">
    <source>
        <dbReference type="ARBA" id="ARBA00023242"/>
    </source>
</evidence>
<keyword evidence="4 9" id="KW-0863">Zinc-finger</keyword>
<organism evidence="12 13">
    <name type="scientific">Periplaneta americana</name>
    <name type="common">American cockroach</name>
    <name type="synonym">Blatta americana</name>
    <dbReference type="NCBI Taxonomy" id="6978"/>
    <lineage>
        <taxon>Eukaryota</taxon>
        <taxon>Metazoa</taxon>
        <taxon>Ecdysozoa</taxon>
        <taxon>Arthropoda</taxon>
        <taxon>Hexapoda</taxon>
        <taxon>Insecta</taxon>
        <taxon>Pterygota</taxon>
        <taxon>Neoptera</taxon>
        <taxon>Polyneoptera</taxon>
        <taxon>Dictyoptera</taxon>
        <taxon>Blattodea</taxon>
        <taxon>Blattoidea</taxon>
        <taxon>Blattidae</taxon>
        <taxon>Blattinae</taxon>
        <taxon>Periplaneta</taxon>
    </lineage>
</organism>
<keyword evidence="6" id="KW-0805">Transcription regulation</keyword>
<evidence type="ECO:0000313" key="12">
    <source>
        <dbReference type="EMBL" id="KAJ4425880.1"/>
    </source>
</evidence>
<protein>
    <recommendedName>
        <fullName evidence="11">C2H2-type domain-containing protein</fullName>
    </recommendedName>
</protein>
<sequence>MNAFTGDKPFKCDVCGKCFRCRVILEGMKSGTKTEKLSNVIFVLSNLRSHVRLHTGDKPFKCDVCGKCFSGSRSLRRHERVHIGQKTCKSKERNLSDEHMAGVKMEYVDQSHDFASEVKFEENPEPTSFPLVKDEPESEPPVRNNSVPTQSCSLAPAVAYRVAQGIFRLRDNSRNVGTRSDEPMTAAVTLYSLFFMLYLELRWMNLCELHGEEGGYCTVRLNDSSIGTRVKEKARINERLRLITTVVMDVIKMEPGSDPMGIQTSGIADVEEKKPLSEEGNLLDFDVTKIKTECIDHRYDTKSEIVFEQSAVPIDFPMLKSEAEEEFCELDQVKEVKLEVTAEENEVLTER</sequence>
<comment type="subcellular location">
    <subcellularLocation>
        <location evidence="1">Nucleus</location>
    </subcellularLocation>
</comment>
<evidence type="ECO:0000256" key="2">
    <source>
        <dbReference type="ARBA" id="ARBA00022723"/>
    </source>
</evidence>
<dbReference type="SUPFAM" id="SSF57667">
    <property type="entry name" value="beta-beta-alpha zinc fingers"/>
    <property type="match status" value="1"/>
</dbReference>
<evidence type="ECO:0000256" key="3">
    <source>
        <dbReference type="ARBA" id="ARBA00022737"/>
    </source>
</evidence>